<evidence type="ECO:0000256" key="6">
    <source>
        <dbReference type="ARBA" id="ARBA00022777"/>
    </source>
</evidence>
<dbReference type="GO" id="GO:0005886">
    <property type="term" value="C:plasma membrane"/>
    <property type="evidence" value="ECO:0007669"/>
    <property type="project" value="TreeGrafter"/>
</dbReference>
<keyword evidence="9" id="KW-0829">Tyrosine-protein kinase</keyword>
<evidence type="ECO:0000256" key="7">
    <source>
        <dbReference type="ARBA" id="ARBA00022840"/>
    </source>
</evidence>
<dbReference type="AlphaFoldDB" id="A0A7E4VPJ9"/>
<dbReference type="PROSITE" id="PS50011">
    <property type="entry name" value="PROTEIN_KINASE_DOM"/>
    <property type="match status" value="1"/>
</dbReference>
<dbReference type="GO" id="GO:0043235">
    <property type="term" value="C:receptor complex"/>
    <property type="evidence" value="ECO:0007669"/>
    <property type="project" value="TreeGrafter"/>
</dbReference>
<dbReference type="Pfam" id="PF07714">
    <property type="entry name" value="PK_Tyr_Ser-Thr"/>
    <property type="match status" value="1"/>
</dbReference>
<dbReference type="InterPro" id="IPR015943">
    <property type="entry name" value="WD40/YVTN_repeat-like_dom_sf"/>
</dbReference>
<reference evidence="15" key="2">
    <citation type="submission" date="2020-10" db="UniProtKB">
        <authorList>
            <consortium name="WormBaseParasite"/>
        </authorList>
    </citation>
    <scope>IDENTIFICATION</scope>
</reference>
<dbReference type="InterPro" id="IPR001245">
    <property type="entry name" value="Ser-Thr/Tyr_kinase_cat_dom"/>
</dbReference>
<evidence type="ECO:0000313" key="15">
    <source>
        <dbReference type="WBParaSite" id="Pan_g23613.t1"/>
    </source>
</evidence>
<feature type="chain" id="PRO_5028972206" description="receptor protein-tyrosine kinase" evidence="12">
    <location>
        <begin position="19"/>
        <end position="940"/>
    </location>
</feature>
<evidence type="ECO:0000259" key="13">
    <source>
        <dbReference type="PROSITE" id="PS50011"/>
    </source>
</evidence>
<dbReference type="InterPro" id="IPR050122">
    <property type="entry name" value="RTK"/>
</dbReference>
<dbReference type="InterPro" id="IPR011009">
    <property type="entry name" value="Kinase-like_dom_sf"/>
</dbReference>
<evidence type="ECO:0000256" key="8">
    <source>
        <dbReference type="ARBA" id="ARBA00023136"/>
    </source>
</evidence>
<keyword evidence="12" id="KW-0732">Signal</keyword>
<dbReference type="PROSITE" id="PS00109">
    <property type="entry name" value="PROTEIN_KINASE_TYR"/>
    <property type="match status" value="1"/>
</dbReference>
<dbReference type="GO" id="GO:0005524">
    <property type="term" value="F:ATP binding"/>
    <property type="evidence" value="ECO:0007669"/>
    <property type="project" value="UniProtKB-UniRule"/>
</dbReference>
<feature type="signal peptide" evidence="12">
    <location>
        <begin position="1"/>
        <end position="18"/>
    </location>
</feature>
<reference evidence="14" key="1">
    <citation type="journal article" date="2013" name="Genetics">
        <title>The draft genome and transcriptome of Panagrellus redivivus are shaped by the harsh demands of a free-living lifestyle.</title>
        <authorList>
            <person name="Srinivasan J."/>
            <person name="Dillman A.R."/>
            <person name="Macchietto M.G."/>
            <person name="Heikkinen L."/>
            <person name="Lakso M."/>
            <person name="Fracchia K.M."/>
            <person name="Antoshechkin I."/>
            <person name="Mortazavi A."/>
            <person name="Wong G."/>
            <person name="Sternberg P.W."/>
        </authorList>
    </citation>
    <scope>NUCLEOTIDE SEQUENCE [LARGE SCALE GENOMIC DNA]</scope>
    <source>
        <strain evidence="14">MT8872</strain>
    </source>
</reference>
<keyword evidence="5 11" id="KW-0547">Nucleotide-binding</keyword>
<accession>A0A7E4VPJ9</accession>
<evidence type="ECO:0000256" key="12">
    <source>
        <dbReference type="SAM" id="SignalP"/>
    </source>
</evidence>
<protein>
    <recommendedName>
        <fullName evidence="3">receptor protein-tyrosine kinase</fullName>
        <ecNumber evidence="3">2.7.10.1</ecNumber>
    </recommendedName>
</protein>
<dbReference type="EC" id="2.7.10.1" evidence="3"/>
<dbReference type="Gene3D" id="2.130.10.10">
    <property type="entry name" value="YVTN repeat-like/Quinoprotein amine dehydrogenase"/>
    <property type="match status" value="1"/>
</dbReference>
<dbReference type="Proteomes" id="UP000492821">
    <property type="component" value="Unassembled WGS sequence"/>
</dbReference>
<dbReference type="GO" id="GO:0004714">
    <property type="term" value="F:transmembrane receptor protein tyrosine kinase activity"/>
    <property type="evidence" value="ECO:0007669"/>
    <property type="project" value="UniProtKB-EC"/>
</dbReference>
<organism evidence="14 15">
    <name type="scientific">Panagrellus redivivus</name>
    <name type="common">Microworm</name>
    <dbReference type="NCBI Taxonomy" id="6233"/>
    <lineage>
        <taxon>Eukaryota</taxon>
        <taxon>Metazoa</taxon>
        <taxon>Ecdysozoa</taxon>
        <taxon>Nematoda</taxon>
        <taxon>Chromadorea</taxon>
        <taxon>Rhabditida</taxon>
        <taxon>Tylenchina</taxon>
        <taxon>Panagrolaimomorpha</taxon>
        <taxon>Panagrolaimoidea</taxon>
        <taxon>Panagrolaimidae</taxon>
        <taxon>Panagrellus</taxon>
    </lineage>
</organism>
<dbReference type="PRINTS" id="PR00109">
    <property type="entry name" value="TYRKINASE"/>
</dbReference>
<evidence type="ECO:0000256" key="5">
    <source>
        <dbReference type="ARBA" id="ARBA00022741"/>
    </source>
</evidence>
<dbReference type="InterPro" id="IPR020635">
    <property type="entry name" value="Tyr_kinase_cat_dom"/>
</dbReference>
<dbReference type="GO" id="GO:0048680">
    <property type="term" value="P:positive regulation of axon regeneration"/>
    <property type="evidence" value="ECO:0007669"/>
    <property type="project" value="UniProtKB-ARBA"/>
</dbReference>
<dbReference type="InterPro" id="IPR017441">
    <property type="entry name" value="Protein_kinase_ATP_BS"/>
</dbReference>
<keyword evidence="6" id="KW-0418">Kinase</keyword>
<sequence>MILNGLVLISLPLTLLHAMSVSDIGTTLLKFGNNIRGMDLYESEFLGVALDKEVYIGHLQNNNLEKIGRIPLNEHVYADASGDPLLEFKLINESSALTCTSGGCSVCSMSALTPNCYGIPLSPNRGKLTSVSATFVNNDVVLRTVHDKNHASIHYLFLTHEFKLYVFGRRSIDAPSLDEIETVAGFSTPTHSYFVGSAKRLDLPLFSLNNNYKRNNGDIRITQICNKDETVNLASRIDLVLSCEGINYDHISKEVSNRATAALYLQATSTLLVAFQHYVPDYGITENYICGYDFTELQWRFTKTWDKCQSMPKPELTNTKCREQFKNYANLTEDCFLFSRDNHMNEPYCSAYNGATGDTQFDNCELHKSTSTSNAYGSLENFKAYNGMLLFKEKHTQPIVAIREMPNESALYALRKDDHLIRIGGIRTKNVLISVLGKSGKHLLELLPSSKKVLFVPTHSENTVNAFTSSCEGIYKKCQSIAWEDPLHCFYCANQDGSGTAVPLKMACPDNVLYDLVCPPTILEATANDNGTYFITGTDLDKFLEDPEVTVCDSQCNLTAAVTPTIIRCSTGTPRFGTCEVKIKGSLDSTYKDVTFSKQLQHSNITPVRYSTKNSSEYGRIPSDRHRNPLTVQLNPNDLIVLNTQPLGEGVSAAVYKGSFKISAIENVPVAVKIFHTECVHMVNTTELIDELIVLRRVEHANIVGFIGHTYIDRTLHIVTEFMAGGSLYDYIRSQNTDLKYQHTFDYMAQILSAMVYLTQQEIVHRDLAARNCLLNGDCTILKVSDFGLARIVDFNGEYKIMHREIALPTRWIAIEAFSQLKFTEKTDVWSFGVLVWELFTRGNTPYFPLDHFPIQEFLKEGRRLEHPEACPDQIYAVIITCWDSDPERRPTFVQLQKEIMHVVRYLVRSNKQLIESGYERPSSQPLTYVGSRAVAEFSV</sequence>
<dbReference type="GO" id="GO:0007169">
    <property type="term" value="P:cell surface receptor protein tyrosine kinase signaling pathway"/>
    <property type="evidence" value="ECO:0007669"/>
    <property type="project" value="TreeGrafter"/>
</dbReference>
<evidence type="ECO:0000256" key="1">
    <source>
        <dbReference type="ARBA" id="ARBA00004167"/>
    </source>
</evidence>
<keyword evidence="7 11" id="KW-0067">ATP-binding</keyword>
<dbReference type="CDD" id="cd00192">
    <property type="entry name" value="PTKc"/>
    <property type="match status" value="1"/>
</dbReference>
<evidence type="ECO:0000256" key="11">
    <source>
        <dbReference type="PROSITE-ProRule" id="PRU10141"/>
    </source>
</evidence>
<comment type="subcellular location">
    <subcellularLocation>
        <location evidence="2">Endomembrane system</location>
    </subcellularLocation>
    <subcellularLocation>
        <location evidence="1">Membrane</location>
        <topology evidence="1">Single-pass membrane protein</topology>
    </subcellularLocation>
</comment>
<evidence type="ECO:0000256" key="2">
    <source>
        <dbReference type="ARBA" id="ARBA00004308"/>
    </source>
</evidence>
<dbReference type="GO" id="GO:0061564">
    <property type="term" value="P:axon development"/>
    <property type="evidence" value="ECO:0007669"/>
    <property type="project" value="UniProtKB-ARBA"/>
</dbReference>
<evidence type="ECO:0000256" key="4">
    <source>
        <dbReference type="ARBA" id="ARBA00022679"/>
    </source>
</evidence>
<feature type="binding site" evidence="11">
    <location>
        <position position="673"/>
    </location>
    <ligand>
        <name>ATP</name>
        <dbReference type="ChEBI" id="CHEBI:30616"/>
    </ligand>
</feature>
<evidence type="ECO:0000256" key="3">
    <source>
        <dbReference type="ARBA" id="ARBA00011902"/>
    </source>
</evidence>
<keyword evidence="4" id="KW-0808">Transferase</keyword>
<evidence type="ECO:0000313" key="14">
    <source>
        <dbReference type="Proteomes" id="UP000492821"/>
    </source>
</evidence>
<keyword evidence="14" id="KW-1185">Reference proteome</keyword>
<comment type="catalytic activity">
    <reaction evidence="10">
        <text>L-tyrosyl-[protein] + ATP = O-phospho-L-tyrosyl-[protein] + ADP + H(+)</text>
        <dbReference type="Rhea" id="RHEA:10596"/>
        <dbReference type="Rhea" id="RHEA-COMP:10136"/>
        <dbReference type="Rhea" id="RHEA-COMP:20101"/>
        <dbReference type="ChEBI" id="CHEBI:15378"/>
        <dbReference type="ChEBI" id="CHEBI:30616"/>
        <dbReference type="ChEBI" id="CHEBI:46858"/>
        <dbReference type="ChEBI" id="CHEBI:61978"/>
        <dbReference type="ChEBI" id="CHEBI:456216"/>
        <dbReference type="EC" id="2.7.10.1"/>
    </reaction>
</comment>
<dbReference type="PANTHER" id="PTHR24416:SF483">
    <property type="entry name" value="HEPATOCYTE GROWTH FACTOR RECEPTOR"/>
    <property type="match status" value="1"/>
</dbReference>
<dbReference type="WBParaSite" id="Pan_g23613.t1">
    <property type="protein sequence ID" value="Pan_g23613.t1"/>
    <property type="gene ID" value="Pan_g23613"/>
</dbReference>
<dbReference type="GO" id="GO:0012505">
    <property type="term" value="C:endomembrane system"/>
    <property type="evidence" value="ECO:0007669"/>
    <property type="project" value="UniProtKB-SubCell"/>
</dbReference>
<dbReference type="PANTHER" id="PTHR24416">
    <property type="entry name" value="TYROSINE-PROTEIN KINASE RECEPTOR"/>
    <property type="match status" value="1"/>
</dbReference>
<dbReference type="SUPFAM" id="SSF56112">
    <property type="entry name" value="Protein kinase-like (PK-like)"/>
    <property type="match status" value="1"/>
</dbReference>
<dbReference type="InterPro" id="IPR002909">
    <property type="entry name" value="IPT_dom"/>
</dbReference>
<feature type="domain" description="Protein kinase" evidence="13">
    <location>
        <begin position="641"/>
        <end position="905"/>
    </location>
</feature>
<keyword evidence="8" id="KW-0472">Membrane</keyword>
<dbReference type="Pfam" id="PF01833">
    <property type="entry name" value="TIG"/>
    <property type="match status" value="1"/>
</dbReference>
<dbReference type="Gene3D" id="1.10.510.10">
    <property type="entry name" value="Transferase(Phosphotransferase) domain 1"/>
    <property type="match status" value="1"/>
</dbReference>
<dbReference type="PROSITE" id="PS00107">
    <property type="entry name" value="PROTEIN_KINASE_ATP"/>
    <property type="match status" value="1"/>
</dbReference>
<evidence type="ECO:0000256" key="10">
    <source>
        <dbReference type="ARBA" id="ARBA00051243"/>
    </source>
</evidence>
<evidence type="ECO:0000256" key="9">
    <source>
        <dbReference type="ARBA" id="ARBA00023137"/>
    </source>
</evidence>
<dbReference type="InterPro" id="IPR000719">
    <property type="entry name" value="Prot_kinase_dom"/>
</dbReference>
<dbReference type="FunFam" id="1.10.510.10:FF:001512">
    <property type="entry name" value="Receptor tyrosine-protein kinase erbB-2"/>
    <property type="match status" value="1"/>
</dbReference>
<name>A0A7E4VPJ9_PANRE</name>
<dbReference type="InterPro" id="IPR008266">
    <property type="entry name" value="Tyr_kinase_AS"/>
</dbReference>
<proteinExistence type="predicted"/>
<dbReference type="SMART" id="SM00219">
    <property type="entry name" value="TyrKc"/>
    <property type="match status" value="1"/>
</dbReference>